<dbReference type="Proteomes" id="UP000298030">
    <property type="component" value="Unassembled WGS sequence"/>
</dbReference>
<gene>
    <name evidence="1" type="ORF">FA13DRAFT_1720695</name>
</gene>
<name>A0A4Y7S6V3_COPMI</name>
<evidence type="ECO:0000313" key="2">
    <source>
        <dbReference type="Proteomes" id="UP000298030"/>
    </source>
</evidence>
<keyword evidence="2" id="KW-1185">Reference proteome</keyword>
<reference evidence="1 2" key="1">
    <citation type="journal article" date="2019" name="Nat. Ecol. Evol.">
        <title>Megaphylogeny resolves global patterns of mushroom evolution.</title>
        <authorList>
            <person name="Varga T."/>
            <person name="Krizsan K."/>
            <person name="Foldi C."/>
            <person name="Dima B."/>
            <person name="Sanchez-Garcia M."/>
            <person name="Sanchez-Ramirez S."/>
            <person name="Szollosi G.J."/>
            <person name="Szarkandi J.G."/>
            <person name="Papp V."/>
            <person name="Albert L."/>
            <person name="Andreopoulos W."/>
            <person name="Angelini C."/>
            <person name="Antonin V."/>
            <person name="Barry K.W."/>
            <person name="Bougher N.L."/>
            <person name="Buchanan P."/>
            <person name="Buyck B."/>
            <person name="Bense V."/>
            <person name="Catcheside P."/>
            <person name="Chovatia M."/>
            <person name="Cooper J."/>
            <person name="Damon W."/>
            <person name="Desjardin D."/>
            <person name="Finy P."/>
            <person name="Geml J."/>
            <person name="Haridas S."/>
            <person name="Hughes K."/>
            <person name="Justo A."/>
            <person name="Karasinski D."/>
            <person name="Kautmanova I."/>
            <person name="Kiss B."/>
            <person name="Kocsube S."/>
            <person name="Kotiranta H."/>
            <person name="LaButti K.M."/>
            <person name="Lechner B.E."/>
            <person name="Liimatainen K."/>
            <person name="Lipzen A."/>
            <person name="Lukacs Z."/>
            <person name="Mihaltcheva S."/>
            <person name="Morgado L.N."/>
            <person name="Niskanen T."/>
            <person name="Noordeloos M.E."/>
            <person name="Ohm R.A."/>
            <person name="Ortiz-Santana B."/>
            <person name="Ovrebo C."/>
            <person name="Racz N."/>
            <person name="Riley R."/>
            <person name="Savchenko A."/>
            <person name="Shiryaev A."/>
            <person name="Soop K."/>
            <person name="Spirin V."/>
            <person name="Szebenyi C."/>
            <person name="Tomsovsky M."/>
            <person name="Tulloss R.E."/>
            <person name="Uehling J."/>
            <person name="Grigoriev I.V."/>
            <person name="Vagvolgyi C."/>
            <person name="Papp T."/>
            <person name="Martin F.M."/>
            <person name="Miettinen O."/>
            <person name="Hibbett D.S."/>
            <person name="Nagy L.G."/>
        </authorList>
    </citation>
    <scope>NUCLEOTIDE SEQUENCE [LARGE SCALE GENOMIC DNA]</scope>
    <source>
        <strain evidence="1 2">FP101781</strain>
    </source>
</reference>
<sequence length="236" mass="26437">MFDQLLSGIWLCGVQADLENPLRYPERNGLRCSSILPKVSIDRPRVRTPAPSHSKIRVCFAEARTHAVRVEMGRMRLTKSTPGRSNPSGDTIYKELRFELISDTEGFALCTLLAYRRKTLHSDQPSAPYILDKCEPQAYLGSRYMIWEEARSIQQEWKASGTLNVSLVESATHHSKLQIGGRERQRLLACIRVLNGQYPPSEDPKSIRSEGTQVSQNAKDIIVRDVPEGGSTGAVT</sequence>
<accession>A0A4Y7S6V3</accession>
<protein>
    <submittedName>
        <fullName evidence="1">Uncharacterized protein</fullName>
    </submittedName>
</protein>
<dbReference type="AlphaFoldDB" id="A0A4Y7S6V3"/>
<evidence type="ECO:0000313" key="1">
    <source>
        <dbReference type="EMBL" id="TEB17138.1"/>
    </source>
</evidence>
<comment type="caution">
    <text evidence="1">The sequence shown here is derived from an EMBL/GenBank/DDBJ whole genome shotgun (WGS) entry which is preliminary data.</text>
</comment>
<dbReference type="EMBL" id="QPFP01000311">
    <property type="protein sequence ID" value="TEB17138.1"/>
    <property type="molecule type" value="Genomic_DNA"/>
</dbReference>
<organism evidence="1 2">
    <name type="scientific">Coprinellus micaceus</name>
    <name type="common">Glistening ink-cap mushroom</name>
    <name type="synonym">Coprinus micaceus</name>
    <dbReference type="NCBI Taxonomy" id="71717"/>
    <lineage>
        <taxon>Eukaryota</taxon>
        <taxon>Fungi</taxon>
        <taxon>Dikarya</taxon>
        <taxon>Basidiomycota</taxon>
        <taxon>Agaricomycotina</taxon>
        <taxon>Agaricomycetes</taxon>
        <taxon>Agaricomycetidae</taxon>
        <taxon>Agaricales</taxon>
        <taxon>Agaricineae</taxon>
        <taxon>Psathyrellaceae</taxon>
        <taxon>Coprinellus</taxon>
    </lineage>
</organism>
<proteinExistence type="predicted"/>